<dbReference type="EMBL" id="MU157865">
    <property type="protein sequence ID" value="KAF9527008.1"/>
    <property type="molecule type" value="Genomic_DNA"/>
</dbReference>
<reference evidence="4" key="1">
    <citation type="submission" date="2020-11" db="EMBL/GenBank/DDBJ databases">
        <authorList>
            <consortium name="DOE Joint Genome Institute"/>
            <person name="Ahrendt S."/>
            <person name="Riley R."/>
            <person name="Andreopoulos W."/>
            <person name="Labutti K."/>
            <person name="Pangilinan J."/>
            <person name="Ruiz-Duenas F.J."/>
            <person name="Barrasa J.M."/>
            <person name="Sanchez-Garcia M."/>
            <person name="Camarero S."/>
            <person name="Miyauchi S."/>
            <person name="Serrano A."/>
            <person name="Linde D."/>
            <person name="Babiker R."/>
            <person name="Drula E."/>
            <person name="Ayuso-Fernandez I."/>
            <person name="Pacheco R."/>
            <person name="Padilla G."/>
            <person name="Ferreira P."/>
            <person name="Barriuso J."/>
            <person name="Kellner H."/>
            <person name="Castanera R."/>
            <person name="Alfaro M."/>
            <person name="Ramirez L."/>
            <person name="Pisabarro A.G."/>
            <person name="Kuo A."/>
            <person name="Tritt A."/>
            <person name="Lipzen A."/>
            <person name="He G."/>
            <person name="Yan M."/>
            <person name="Ng V."/>
            <person name="Cullen D."/>
            <person name="Martin F."/>
            <person name="Rosso M.-N."/>
            <person name="Henrissat B."/>
            <person name="Hibbett D."/>
            <person name="Martinez A.T."/>
            <person name="Grigoriev I.V."/>
        </authorList>
    </citation>
    <scope>NUCLEOTIDE SEQUENCE</scope>
    <source>
        <strain evidence="4">CBS 506.95</strain>
    </source>
</reference>
<evidence type="ECO:0000313" key="5">
    <source>
        <dbReference type="Proteomes" id="UP000807306"/>
    </source>
</evidence>
<keyword evidence="2" id="KW-0812">Transmembrane</keyword>
<name>A0A9P6EDN3_9AGAR</name>
<evidence type="ECO:0000256" key="3">
    <source>
        <dbReference type="SAM" id="SignalP"/>
    </source>
</evidence>
<keyword evidence="2" id="KW-1133">Transmembrane helix</keyword>
<protein>
    <submittedName>
        <fullName evidence="4">Uncharacterized protein</fullName>
    </submittedName>
</protein>
<feature type="region of interest" description="Disordered" evidence="1">
    <location>
        <begin position="144"/>
        <end position="171"/>
    </location>
</feature>
<gene>
    <name evidence="4" type="ORF">CPB83DRAFT_856978</name>
</gene>
<evidence type="ECO:0000313" key="4">
    <source>
        <dbReference type="EMBL" id="KAF9527008.1"/>
    </source>
</evidence>
<dbReference type="AlphaFoldDB" id="A0A9P6EDN3"/>
<feature type="chain" id="PRO_5040510518" evidence="3">
    <location>
        <begin position="23"/>
        <end position="315"/>
    </location>
</feature>
<feature type="compositionally biased region" description="Polar residues" evidence="1">
    <location>
        <begin position="154"/>
        <end position="163"/>
    </location>
</feature>
<feature type="signal peptide" evidence="3">
    <location>
        <begin position="1"/>
        <end position="22"/>
    </location>
</feature>
<sequence>MRLRTLIIPVFTITVNSLSAVAQSDASCLPYYNWTFNSAKKSPCDIASSLLSVCAGSPYPVHALPDNSHYVGPTLDSANPCQCNTVVYSLMSACGACQGRSYLSWSVWTANCPMVSTGYPESIPSGLAIPGWAYLDVKTNDNFDQSGARDHSNSTESTAVPSPTSSRSQFLTTTTLSSSINTLSLGPTQPAADNTASILNHHANAVGGGVVGGLFGLLFIAGAGGWYYFIRKRRRHQGERLVSPRDVENPSLPFREKTVLASNGALEVEAVNKLPLKQSTNRQASHSALNVPPILSSESSASSSVEFANLPDHHV</sequence>
<comment type="caution">
    <text evidence="4">The sequence shown here is derived from an EMBL/GenBank/DDBJ whole genome shotgun (WGS) entry which is preliminary data.</text>
</comment>
<dbReference type="OrthoDB" id="3362711at2759"/>
<keyword evidence="5" id="KW-1185">Reference proteome</keyword>
<organism evidence="4 5">
    <name type="scientific">Crepidotus variabilis</name>
    <dbReference type="NCBI Taxonomy" id="179855"/>
    <lineage>
        <taxon>Eukaryota</taxon>
        <taxon>Fungi</taxon>
        <taxon>Dikarya</taxon>
        <taxon>Basidiomycota</taxon>
        <taxon>Agaricomycotina</taxon>
        <taxon>Agaricomycetes</taxon>
        <taxon>Agaricomycetidae</taxon>
        <taxon>Agaricales</taxon>
        <taxon>Agaricineae</taxon>
        <taxon>Crepidotaceae</taxon>
        <taxon>Crepidotus</taxon>
    </lineage>
</organism>
<feature type="transmembrane region" description="Helical" evidence="2">
    <location>
        <begin position="205"/>
        <end position="230"/>
    </location>
</feature>
<proteinExistence type="predicted"/>
<keyword evidence="2" id="KW-0472">Membrane</keyword>
<evidence type="ECO:0000256" key="1">
    <source>
        <dbReference type="SAM" id="MobiDB-lite"/>
    </source>
</evidence>
<accession>A0A9P6EDN3</accession>
<evidence type="ECO:0000256" key="2">
    <source>
        <dbReference type="SAM" id="Phobius"/>
    </source>
</evidence>
<dbReference type="Proteomes" id="UP000807306">
    <property type="component" value="Unassembled WGS sequence"/>
</dbReference>
<keyword evidence="3" id="KW-0732">Signal</keyword>